<sequence>MAIHTDDLISCPARITLDAAQLAFFNELPVDAPSVQTELSCELEQGHEGSHAALGQQADTTMWWIQWTLSASEINPFTWCPVKQQPGVPDRDDLECTLFAGHSGKHSSTRRSWHSEEAA</sequence>
<evidence type="ECO:0000313" key="2">
    <source>
        <dbReference type="Proteomes" id="UP000603200"/>
    </source>
</evidence>
<gene>
    <name evidence="1" type="ORF">Ahu01nite_061880</name>
</gene>
<dbReference type="EMBL" id="BOMN01000087">
    <property type="protein sequence ID" value="GIE23086.1"/>
    <property type="molecule type" value="Genomic_DNA"/>
</dbReference>
<accession>A0ABQ3ZWV5</accession>
<reference evidence="1 2" key="1">
    <citation type="submission" date="2021-01" db="EMBL/GenBank/DDBJ databases">
        <title>Whole genome shotgun sequence of Actinoplanes humidus NBRC 14915.</title>
        <authorList>
            <person name="Komaki H."/>
            <person name="Tamura T."/>
        </authorList>
    </citation>
    <scope>NUCLEOTIDE SEQUENCE [LARGE SCALE GENOMIC DNA]</scope>
    <source>
        <strain evidence="1 2">NBRC 14915</strain>
    </source>
</reference>
<keyword evidence="2" id="KW-1185">Reference proteome</keyword>
<proteinExistence type="predicted"/>
<comment type="caution">
    <text evidence="1">The sequence shown here is derived from an EMBL/GenBank/DDBJ whole genome shotgun (WGS) entry which is preliminary data.</text>
</comment>
<protein>
    <submittedName>
        <fullName evidence="1">Uncharacterized protein</fullName>
    </submittedName>
</protein>
<evidence type="ECO:0000313" key="1">
    <source>
        <dbReference type="EMBL" id="GIE23086.1"/>
    </source>
</evidence>
<dbReference type="RefSeq" id="WP_203840142.1">
    <property type="nucleotide sequence ID" value="NZ_BAAATV010000014.1"/>
</dbReference>
<organism evidence="1 2">
    <name type="scientific">Winogradskya humida</name>
    <dbReference type="NCBI Taxonomy" id="113566"/>
    <lineage>
        <taxon>Bacteria</taxon>
        <taxon>Bacillati</taxon>
        <taxon>Actinomycetota</taxon>
        <taxon>Actinomycetes</taxon>
        <taxon>Micromonosporales</taxon>
        <taxon>Micromonosporaceae</taxon>
        <taxon>Winogradskya</taxon>
    </lineage>
</organism>
<dbReference type="Proteomes" id="UP000603200">
    <property type="component" value="Unassembled WGS sequence"/>
</dbReference>
<name>A0ABQ3ZWV5_9ACTN</name>